<evidence type="ECO:0000313" key="9">
    <source>
        <dbReference type="Proteomes" id="UP001555786"/>
    </source>
</evidence>
<keyword evidence="1" id="KW-0004">4Fe-4S</keyword>
<dbReference type="Proteomes" id="UP001555786">
    <property type="component" value="Unassembled WGS sequence"/>
</dbReference>
<evidence type="ECO:0000256" key="3">
    <source>
        <dbReference type="ARBA" id="ARBA00022679"/>
    </source>
</evidence>
<dbReference type="InterPro" id="IPR030390">
    <property type="entry name" value="MeTrfase_TrmA_AS"/>
</dbReference>
<evidence type="ECO:0000256" key="2">
    <source>
        <dbReference type="ARBA" id="ARBA00022603"/>
    </source>
</evidence>
<feature type="binding site" evidence="6">
    <location>
        <position position="271"/>
    </location>
    <ligand>
        <name>S-adenosyl-L-methionine</name>
        <dbReference type="ChEBI" id="CHEBI:59789"/>
    </ligand>
</feature>
<evidence type="ECO:0000256" key="6">
    <source>
        <dbReference type="PROSITE-ProRule" id="PRU01024"/>
    </source>
</evidence>
<keyword evidence="5" id="KW-0411">Iron-sulfur</keyword>
<evidence type="ECO:0000256" key="5">
    <source>
        <dbReference type="ARBA" id="ARBA00023014"/>
    </source>
</evidence>
<protein>
    <submittedName>
        <fullName evidence="8">Class I SAM-dependent RNA methyltransferase</fullName>
        <ecNumber evidence="8">2.1.1.-</ecNumber>
    </submittedName>
</protein>
<dbReference type="PROSITE" id="PS51687">
    <property type="entry name" value="SAM_MT_RNA_M5U"/>
    <property type="match status" value="1"/>
</dbReference>
<dbReference type="RefSeq" id="WP_367623407.1">
    <property type="nucleotide sequence ID" value="NZ_JBFNQD010000001.1"/>
</dbReference>
<proteinExistence type="inferred from homology"/>
<organism evidence="8 9">
    <name type="scientific">Labrys neptuniae</name>
    <dbReference type="NCBI Taxonomy" id="376174"/>
    <lineage>
        <taxon>Bacteria</taxon>
        <taxon>Pseudomonadati</taxon>
        <taxon>Pseudomonadota</taxon>
        <taxon>Alphaproteobacteria</taxon>
        <taxon>Hyphomicrobiales</taxon>
        <taxon>Xanthobacteraceae</taxon>
        <taxon>Labrys</taxon>
    </lineage>
</organism>
<dbReference type="SUPFAM" id="SSF50249">
    <property type="entry name" value="Nucleic acid-binding proteins"/>
    <property type="match status" value="1"/>
</dbReference>
<dbReference type="Gene3D" id="2.40.50.140">
    <property type="entry name" value="Nucleic acid-binding proteins"/>
    <property type="match status" value="1"/>
</dbReference>
<keyword evidence="2 6" id="KW-0489">Methyltransferase</keyword>
<feature type="active site" evidence="7">
    <location>
        <position position="365"/>
    </location>
</feature>
<dbReference type="PROSITE" id="PS01230">
    <property type="entry name" value="TRMA_1"/>
    <property type="match status" value="1"/>
</dbReference>
<dbReference type="GO" id="GO:0032259">
    <property type="term" value="P:methylation"/>
    <property type="evidence" value="ECO:0007669"/>
    <property type="project" value="UniProtKB-KW"/>
</dbReference>
<keyword evidence="3 6" id="KW-0808">Transferase</keyword>
<comment type="caution">
    <text evidence="8">The sequence shown here is derived from an EMBL/GenBank/DDBJ whole genome shotgun (WGS) entry which is preliminary data.</text>
</comment>
<evidence type="ECO:0000313" key="8">
    <source>
        <dbReference type="EMBL" id="MEW9305346.1"/>
    </source>
</evidence>
<dbReference type="InterPro" id="IPR012340">
    <property type="entry name" value="NA-bd_OB-fold"/>
</dbReference>
<accession>A0ABV3PIJ4</accession>
<evidence type="ECO:0000256" key="1">
    <source>
        <dbReference type="ARBA" id="ARBA00022485"/>
    </source>
</evidence>
<dbReference type="CDD" id="cd02440">
    <property type="entry name" value="AdoMet_MTases"/>
    <property type="match status" value="1"/>
</dbReference>
<dbReference type="SUPFAM" id="SSF53335">
    <property type="entry name" value="S-adenosyl-L-methionine-dependent methyltransferases"/>
    <property type="match status" value="1"/>
</dbReference>
<feature type="active site" description="Nucleophile" evidence="6">
    <location>
        <position position="365"/>
    </location>
</feature>
<dbReference type="EC" id="2.1.1.-" evidence="8"/>
<reference evidence="8 9" key="1">
    <citation type="submission" date="2024-07" db="EMBL/GenBank/DDBJ databases">
        <title>Description of Labrys sedimenti sp. nov., isolated from a diclofenac-degrading enrichment culture.</title>
        <authorList>
            <person name="Tancsics A."/>
            <person name="Csepanyi A."/>
        </authorList>
    </citation>
    <scope>NUCLEOTIDE SEQUENCE [LARGE SCALE GENOMIC DNA]</scope>
    <source>
        <strain evidence="8 9">LMG 23578</strain>
    </source>
</reference>
<keyword evidence="4 6" id="KW-0949">S-adenosyl-L-methionine</keyword>
<feature type="binding site" evidence="6">
    <location>
        <position position="339"/>
    </location>
    <ligand>
        <name>S-adenosyl-L-methionine</name>
        <dbReference type="ChEBI" id="CHEBI:59789"/>
    </ligand>
</feature>
<dbReference type="Pfam" id="PF05958">
    <property type="entry name" value="tRNA_U5-meth_tr"/>
    <property type="match status" value="1"/>
</dbReference>
<dbReference type="PANTHER" id="PTHR11061">
    <property type="entry name" value="RNA M5U METHYLTRANSFERASE"/>
    <property type="match status" value="1"/>
</dbReference>
<dbReference type="PANTHER" id="PTHR11061:SF49">
    <property type="entry name" value="23S RRNA (URACIL(1939)-C(5))-METHYLTRANSFERASE RLMD"/>
    <property type="match status" value="1"/>
</dbReference>
<keyword evidence="9" id="KW-1185">Reference proteome</keyword>
<feature type="binding site" evidence="6">
    <location>
        <position position="244"/>
    </location>
    <ligand>
        <name>S-adenosyl-L-methionine</name>
        <dbReference type="ChEBI" id="CHEBI:59789"/>
    </ligand>
</feature>
<dbReference type="InterPro" id="IPR029063">
    <property type="entry name" value="SAM-dependent_MTases_sf"/>
</dbReference>
<evidence type="ECO:0000256" key="4">
    <source>
        <dbReference type="ARBA" id="ARBA00022691"/>
    </source>
</evidence>
<sequence>MNQHVETSLELKIERLGHRGDGIAPGPVFVPYALPGETVLAEVAGERGRLVALQEPSPDRIEPFCPHFTHCGGCAVQHLSVPAYQAWKRGLVVEALKQAGIEAPVEPLVDAHGRGRRRATLHARKGKVGFAEARSHAIVELDACPILVPELNRGLEAARALEKQLRGLGKPLDLVLTATITGLDCDIRGAGRVDDKMRLRLSDLARQFDLARLSNHGDVVIERRAPVVRFGTVEVSPPPGAFLQATAEADAALTALVRGGLAGAKRIADLFSGCGTFALALADAMHVQAFDSDKPAISALDRAARRAQGLKPVSATVRDLFHRPLLAEELKPFDAVVFDPPRAGAEAQAKRLAAAKLRHIVGVSCNPTTFARDAALLIAGGYRLVRVTPVDQFRHSGHVELVGVFERR</sequence>
<name>A0ABV3PIJ4_9HYPH</name>
<keyword evidence="1" id="KW-0479">Metal-binding</keyword>
<dbReference type="GO" id="GO:0008168">
    <property type="term" value="F:methyltransferase activity"/>
    <property type="evidence" value="ECO:0007669"/>
    <property type="project" value="UniProtKB-KW"/>
</dbReference>
<dbReference type="InterPro" id="IPR010280">
    <property type="entry name" value="U5_MeTrfase_fam"/>
</dbReference>
<dbReference type="Gene3D" id="2.40.50.1070">
    <property type="match status" value="1"/>
</dbReference>
<evidence type="ECO:0000256" key="7">
    <source>
        <dbReference type="PROSITE-ProRule" id="PRU10015"/>
    </source>
</evidence>
<keyword evidence="1" id="KW-0408">Iron</keyword>
<gene>
    <name evidence="8" type="ORF">ABXS05_07350</name>
</gene>
<feature type="binding site" evidence="6">
    <location>
        <position position="291"/>
    </location>
    <ligand>
        <name>S-adenosyl-L-methionine</name>
        <dbReference type="ChEBI" id="CHEBI:59789"/>
    </ligand>
</feature>
<comment type="similarity">
    <text evidence="6">Belongs to the class I-like SAM-binding methyltransferase superfamily. RNA M5U methyltransferase family.</text>
</comment>
<dbReference type="EMBL" id="JBFNQD010000001">
    <property type="protein sequence ID" value="MEW9305346.1"/>
    <property type="molecule type" value="Genomic_DNA"/>
</dbReference>
<dbReference type="Gene3D" id="3.40.50.150">
    <property type="entry name" value="Vaccinia Virus protein VP39"/>
    <property type="match status" value="1"/>
</dbReference>